<dbReference type="EMBL" id="JAUIZM010000001">
    <property type="protein sequence ID" value="KAK1403095.1"/>
    <property type="molecule type" value="Genomic_DNA"/>
</dbReference>
<evidence type="ECO:0000256" key="15">
    <source>
        <dbReference type="ARBA" id="ARBA00023180"/>
    </source>
</evidence>
<dbReference type="InterPro" id="IPR000719">
    <property type="entry name" value="Prot_kinase_dom"/>
</dbReference>
<evidence type="ECO:0000256" key="10">
    <source>
        <dbReference type="ARBA" id="ARBA00022840"/>
    </source>
</evidence>
<keyword evidence="15" id="KW-0325">Glycoprotein</keyword>
<dbReference type="AlphaFoldDB" id="A0AAD8N652"/>
<keyword evidence="3" id="KW-1003">Cell membrane</keyword>
<dbReference type="GO" id="GO:0009617">
    <property type="term" value="P:response to bacterium"/>
    <property type="evidence" value="ECO:0007669"/>
    <property type="project" value="UniProtKB-ARBA"/>
</dbReference>
<proteinExistence type="predicted"/>
<dbReference type="InterPro" id="IPR017441">
    <property type="entry name" value="Protein_kinase_ATP_BS"/>
</dbReference>
<evidence type="ECO:0000256" key="5">
    <source>
        <dbReference type="ARBA" id="ARBA00022679"/>
    </source>
</evidence>
<keyword evidence="10 18" id="KW-0067">ATP-binding</keyword>
<dbReference type="PANTHER" id="PTHR46204">
    <property type="entry name" value="CHITIN ELICITOR RECEPTOR KINASE 1-RELATED"/>
    <property type="match status" value="1"/>
</dbReference>
<dbReference type="PROSITE" id="PS00108">
    <property type="entry name" value="PROTEIN_KINASE_ST"/>
    <property type="match status" value="1"/>
</dbReference>
<comment type="subcellular location">
    <subcellularLocation>
        <location evidence="1">Cell membrane</location>
        <topology evidence="1">Single-pass membrane protein</topology>
    </subcellularLocation>
</comment>
<dbReference type="PROSITE" id="PS00107">
    <property type="entry name" value="PROTEIN_KINASE_ATP"/>
    <property type="match status" value="1"/>
</dbReference>
<keyword evidence="11 19" id="KW-1133">Transmembrane helix</keyword>
<keyword evidence="9 22" id="KW-0418">Kinase</keyword>
<keyword evidence="7 20" id="KW-0732">Signal</keyword>
<gene>
    <name evidence="22" type="ORF">POM88_002700</name>
</gene>
<dbReference type="Pfam" id="PF07714">
    <property type="entry name" value="PK_Tyr_Ser-Thr"/>
    <property type="match status" value="1"/>
</dbReference>
<evidence type="ECO:0000256" key="2">
    <source>
        <dbReference type="ARBA" id="ARBA00012513"/>
    </source>
</evidence>
<evidence type="ECO:0000256" key="13">
    <source>
        <dbReference type="ARBA" id="ARBA00023157"/>
    </source>
</evidence>
<feature type="transmembrane region" description="Helical" evidence="19">
    <location>
        <begin position="232"/>
        <end position="255"/>
    </location>
</feature>
<dbReference type="Pfam" id="PF23577">
    <property type="entry name" value="LysM_RLK"/>
    <property type="match status" value="1"/>
</dbReference>
<keyword evidence="8 18" id="KW-0547">Nucleotide-binding</keyword>
<evidence type="ECO:0000256" key="19">
    <source>
        <dbReference type="SAM" id="Phobius"/>
    </source>
</evidence>
<sequence>MMKLNSILLSYFLFMITFLHNTEVDSKKCHGECTALASYYLWDGANLTLIASAFNTNYSNIVGYNPQIYDYNDIKIGDRVNVPFKCGCIRGSNSDFLGHQFNFTTKTGNTYKAIANIVYSRLTSVEMLVEFNDFNANQRIAINESLNVPVMCTCGRRRVSKDYGLFITYPLRLGESLSSVAKGVELPEKLLMDYNPGVDFSSGSGLVFIPGKDQTRNYHPLKSRSSGIRGKVVAGLSVAGVIQTLALAACFYICIYRRKKSTERSFIQTSYNDHPMENKIGSGITLEKKLGSVPFEGGISTKHTGITVEKSLEFSYNELAQATGNFSLAKKIGQGGFGSVYYAELRGEKVAIKKMNMQASKVFLAELKVLTNVHHLNLVRLVGYAVDGSLSIVYEFIENGNLSQHLRDFSGREPLSWSSRMKIALDSARGLEYIHEHTNPTYIHRDIKSANILLDGNLRAKVADFGLTKLVEVGTGSLRTQLVGTFGYMSPEYSERGVLSTKIDVYAFGVVLYELISAREAVVEYSEDSTIAFDEDSTRAIALVAMFEEVMNQPNPSTDLQKMVDPRLGEDYPITSVCKIAQLAKACTLKNPVLRPSMRSVVVALMTLISGTGDWFISSSVGTPTSC</sequence>
<evidence type="ECO:0000256" key="18">
    <source>
        <dbReference type="PROSITE-ProRule" id="PRU10141"/>
    </source>
</evidence>
<dbReference type="InterPro" id="IPR001245">
    <property type="entry name" value="Ser-Thr/Tyr_kinase_cat_dom"/>
</dbReference>
<protein>
    <recommendedName>
        <fullName evidence="2">non-specific serine/threonine protein kinase</fullName>
        <ecNumber evidence="2">2.7.11.1</ecNumber>
    </recommendedName>
</protein>
<evidence type="ECO:0000256" key="3">
    <source>
        <dbReference type="ARBA" id="ARBA00022475"/>
    </source>
</evidence>
<dbReference type="Gene3D" id="1.10.510.10">
    <property type="entry name" value="Transferase(Phosphotransferase) domain 1"/>
    <property type="match status" value="1"/>
</dbReference>
<dbReference type="Gene3D" id="3.30.200.20">
    <property type="entry name" value="Phosphorylase Kinase, domain 1"/>
    <property type="match status" value="1"/>
</dbReference>
<keyword evidence="23" id="KW-1185">Reference proteome</keyword>
<dbReference type="InterPro" id="IPR044812">
    <property type="entry name" value="CERK1/LYK3-like"/>
</dbReference>
<evidence type="ECO:0000256" key="6">
    <source>
        <dbReference type="ARBA" id="ARBA00022692"/>
    </source>
</evidence>
<evidence type="ECO:0000256" key="8">
    <source>
        <dbReference type="ARBA" id="ARBA00022741"/>
    </source>
</evidence>
<dbReference type="SUPFAM" id="SSF56112">
    <property type="entry name" value="Protein kinase-like (PK-like)"/>
    <property type="match status" value="1"/>
</dbReference>
<dbReference type="GO" id="GO:0045087">
    <property type="term" value="P:innate immune response"/>
    <property type="evidence" value="ECO:0007669"/>
    <property type="project" value="InterPro"/>
</dbReference>
<evidence type="ECO:0000256" key="20">
    <source>
        <dbReference type="SAM" id="SignalP"/>
    </source>
</evidence>
<dbReference type="PROSITE" id="PS50011">
    <property type="entry name" value="PROTEIN_KINASE_DOM"/>
    <property type="match status" value="1"/>
</dbReference>
<dbReference type="FunFam" id="3.30.200.20:FF:000468">
    <property type="entry name" value="LysM receptor kinase 2"/>
    <property type="match status" value="1"/>
</dbReference>
<evidence type="ECO:0000256" key="14">
    <source>
        <dbReference type="ARBA" id="ARBA00023170"/>
    </source>
</evidence>
<reference evidence="22" key="2">
    <citation type="submission" date="2023-05" db="EMBL/GenBank/DDBJ databases">
        <authorList>
            <person name="Schelkunov M.I."/>
        </authorList>
    </citation>
    <scope>NUCLEOTIDE SEQUENCE</scope>
    <source>
        <strain evidence="22">Hsosn_3</strain>
        <tissue evidence="22">Leaf</tissue>
    </source>
</reference>
<evidence type="ECO:0000256" key="11">
    <source>
        <dbReference type="ARBA" id="ARBA00022989"/>
    </source>
</evidence>
<dbReference type="EC" id="2.7.11.1" evidence="2"/>
<keyword evidence="4" id="KW-0723">Serine/threonine-protein kinase</keyword>
<dbReference type="GO" id="GO:0005524">
    <property type="term" value="F:ATP binding"/>
    <property type="evidence" value="ECO:0007669"/>
    <property type="project" value="UniProtKB-UniRule"/>
</dbReference>
<dbReference type="FunFam" id="1.10.510.10:FF:000468">
    <property type="entry name" value="PTI1-like tyrosine-protein kinase 3"/>
    <property type="match status" value="1"/>
</dbReference>
<evidence type="ECO:0000256" key="12">
    <source>
        <dbReference type="ARBA" id="ARBA00023136"/>
    </source>
</evidence>
<dbReference type="Proteomes" id="UP001237642">
    <property type="component" value="Unassembled WGS sequence"/>
</dbReference>
<keyword evidence="6 19" id="KW-0812">Transmembrane</keyword>
<keyword evidence="12 19" id="KW-0472">Membrane</keyword>
<dbReference type="GO" id="GO:0005886">
    <property type="term" value="C:plasma membrane"/>
    <property type="evidence" value="ECO:0007669"/>
    <property type="project" value="UniProtKB-SubCell"/>
</dbReference>
<evidence type="ECO:0000313" key="22">
    <source>
        <dbReference type="EMBL" id="KAK1403095.1"/>
    </source>
</evidence>
<accession>A0AAD8N652</accession>
<evidence type="ECO:0000256" key="17">
    <source>
        <dbReference type="ARBA" id="ARBA00048679"/>
    </source>
</evidence>
<evidence type="ECO:0000313" key="23">
    <source>
        <dbReference type="Proteomes" id="UP001237642"/>
    </source>
</evidence>
<keyword evidence="14 22" id="KW-0675">Receptor</keyword>
<comment type="caution">
    <text evidence="22">The sequence shown here is derived from an EMBL/GenBank/DDBJ whole genome shotgun (WGS) entry which is preliminary data.</text>
</comment>
<evidence type="ECO:0000256" key="16">
    <source>
        <dbReference type="ARBA" id="ARBA00047899"/>
    </source>
</evidence>
<evidence type="ECO:0000256" key="4">
    <source>
        <dbReference type="ARBA" id="ARBA00022527"/>
    </source>
</evidence>
<feature type="binding site" evidence="18">
    <location>
        <position position="354"/>
    </location>
    <ligand>
        <name>ATP</name>
        <dbReference type="ChEBI" id="CHEBI:30616"/>
    </ligand>
</feature>
<dbReference type="SMART" id="SM00220">
    <property type="entry name" value="S_TKc"/>
    <property type="match status" value="1"/>
</dbReference>
<organism evidence="22 23">
    <name type="scientific">Heracleum sosnowskyi</name>
    <dbReference type="NCBI Taxonomy" id="360622"/>
    <lineage>
        <taxon>Eukaryota</taxon>
        <taxon>Viridiplantae</taxon>
        <taxon>Streptophyta</taxon>
        <taxon>Embryophyta</taxon>
        <taxon>Tracheophyta</taxon>
        <taxon>Spermatophyta</taxon>
        <taxon>Magnoliopsida</taxon>
        <taxon>eudicotyledons</taxon>
        <taxon>Gunneridae</taxon>
        <taxon>Pentapetalae</taxon>
        <taxon>asterids</taxon>
        <taxon>campanulids</taxon>
        <taxon>Apiales</taxon>
        <taxon>Apiaceae</taxon>
        <taxon>Apioideae</taxon>
        <taxon>apioid superclade</taxon>
        <taxon>Tordylieae</taxon>
        <taxon>Tordyliinae</taxon>
        <taxon>Heracleum</taxon>
    </lineage>
</organism>
<feature type="domain" description="Protein kinase" evidence="21">
    <location>
        <begin position="326"/>
        <end position="609"/>
    </location>
</feature>
<dbReference type="InterPro" id="IPR057097">
    <property type="entry name" value="LysM_RLK3/10"/>
</dbReference>
<evidence type="ECO:0000256" key="7">
    <source>
        <dbReference type="ARBA" id="ARBA00022729"/>
    </source>
</evidence>
<feature type="signal peptide" evidence="20">
    <location>
        <begin position="1"/>
        <end position="21"/>
    </location>
</feature>
<dbReference type="GO" id="GO:0004674">
    <property type="term" value="F:protein serine/threonine kinase activity"/>
    <property type="evidence" value="ECO:0007669"/>
    <property type="project" value="UniProtKB-KW"/>
</dbReference>
<comment type="catalytic activity">
    <reaction evidence="16">
        <text>L-threonyl-[protein] + ATP = O-phospho-L-threonyl-[protein] + ADP + H(+)</text>
        <dbReference type="Rhea" id="RHEA:46608"/>
        <dbReference type="Rhea" id="RHEA-COMP:11060"/>
        <dbReference type="Rhea" id="RHEA-COMP:11605"/>
        <dbReference type="ChEBI" id="CHEBI:15378"/>
        <dbReference type="ChEBI" id="CHEBI:30013"/>
        <dbReference type="ChEBI" id="CHEBI:30616"/>
        <dbReference type="ChEBI" id="CHEBI:61977"/>
        <dbReference type="ChEBI" id="CHEBI:456216"/>
        <dbReference type="EC" id="2.7.11.1"/>
    </reaction>
</comment>
<dbReference type="InterPro" id="IPR008271">
    <property type="entry name" value="Ser/Thr_kinase_AS"/>
</dbReference>
<name>A0AAD8N652_9APIA</name>
<dbReference type="InterPro" id="IPR011009">
    <property type="entry name" value="Kinase-like_dom_sf"/>
</dbReference>
<dbReference type="InterPro" id="IPR018392">
    <property type="entry name" value="LysM"/>
</dbReference>
<dbReference type="Pfam" id="PF01476">
    <property type="entry name" value="LysM"/>
    <property type="match status" value="1"/>
</dbReference>
<feature type="chain" id="PRO_5042281301" description="non-specific serine/threonine protein kinase" evidence="20">
    <location>
        <begin position="22"/>
        <end position="627"/>
    </location>
</feature>
<reference evidence="22" key="1">
    <citation type="submission" date="2023-02" db="EMBL/GenBank/DDBJ databases">
        <title>Genome of toxic invasive species Heracleum sosnowskyi carries increased number of genes despite the absence of recent whole-genome duplications.</title>
        <authorList>
            <person name="Schelkunov M."/>
            <person name="Shtratnikova V."/>
            <person name="Makarenko M."/>
            <person name="Klepikova A."/>
            <person name="Omelchenko D."/>
            <person name="Novikova G."/>
            <person name="Obukhova E."/>
            <person name="Bogdanov V."/>
            <person name="Penin A."/>
            <person name="Logacheva M."/>
        </authorList>
    </citation>
    <scope>NUCLEOTIDE SEQUENCE</scope>
    <source>
        <strain evidence="22">Hsosn_3</strain>
        <tissue evidence="22">Leaf</tissue>
    </source>
</reference>
<dbReference type="PANTHER" id="PTHR46204:SF2">
    <property type="entry name" value="CHITIN ELICITOR RECEPTOR KINASE 1"/>
    <property type="match status" value="1"/>
</dbReference>
<evidence type="ECO:0000256" key="9">
    <source>
        <dbReference type="ARBA" id="ARBA00022777"/>
    </source>
</evidence>
<comment type="catalytic activity">
    <reaction evidence="17">
        <text>L-seryl-[protein] + ATP = O-phospho-L-seryl-[protein] + ADP + H(+)</text>
        <dbReference type="Rhea" id="RHEA:17989"/>
        <dbReference type="Rhea" id="RHEA-COMP:9863"/>
        <dbReference type="Rhea" id="RHEA-COMP:11604"/>
        <dbReference type="ChEBI" id="CHEBI:15378"/>
        <dbReference type="ChEBI" id="CHEBI:29999"/>
        <dbReference type="ChEBI" id="CHEBI:30616"/>
        <dbReference type="ChEBI" id="CHEBI:83421"/>
        <dbReference type="ChEBI" id="CHEBI:456216"/>
        <dbReference type="EC" id="2.7.11.1"/>
    </reaction>
</comment>
<evidence type="ECO:0000259" key="21">
    <source>
        <dbReference type="PROSITE" id="PS50011"/>
    </source>
</evidence>
<keyword evidence="13" id="KW-1015">Disulfide bond</keyword>
<keyword evidence="5" id="KW-0808">Transferase</keyword>
<evidence type="ECO:0000256" key="1">
    <source>
        <dbReference type="ARBA" id="ARBA00004162"/>
    </source>
</evidence>
<dbReference type="GO" id="GO:0019199">
    <property type="term" value="F:transmembrane receptor protein kinase activity"/>
    <property type="evidence" value="ECO:0007669"/>
    <property type="project" value="InterPro"/>
</dbReference>